<feature type="region of interest" description="Disordered" evidence="1">
    <location>
        <begin position="212"/>
        <end position="235"/>
    </location>
</feature>
<keyword evidence="2" id="KW-0479">Metal-binding</keyword>
<name>A0A8S5SDU8_9CAUD</name>
<protein>
    <submittedName>
        <fullName evidence="2">TFIIB Transcription factor zinc-finger</fullName>
    </submittedName>
</protein>
<keyword evidence="2" id="KW-0862">Zinc</keyword>
<evidence type="ECO:0000313" key="2">
    <source>
        <dbReference type="EMBL" id="DAF49142.1"/>
    </source>
</evidence>
<keyword evidence="2" id="KW-0863">Zinc-finger</keyword>
<feature type="compositionally biased region" description="Basic and acidic residues" evidence="1">
    <location>
        <begin position="212"/>
        <end position="227"/>
    </location>
</feature>
<accession>A0A8S5SDU8</accession>
<evidence type="ECO:0000256" key="1">
    <source>
        <dbReference type="SAM" id="MobiDB-lite"/>
    </source>
</evidence>
<dbReference type="GO" id="GO:0008270">
    <property type="term" value="F:zinc ion binding"/>
    <property type="evidence" value="ECO:0007669"/>
    <property type="project" value="UniProtKB-KW"/>
</dbReference>
<sequence length="235" mass="27546">MVIALCVLCVFAFLSTTCLVICCIHSGNISRAEEARKRKEKMNNLKTNLAKRRMKTMSKKQYVDRCFGRSGNFERVVELYEDGVLQKRRKYIEYDQAEVLREYKDAGYEEAFAHSDVQRLRENYFRFSQNELFRPEQKEGDSIMYCPKCATSMIVKGEVGSRRCYCYNCGSMFVETYDAEAIHQRSWKFIQTTGNNAIRGYLEIEQQMEKEARKSVETEKCVSKNEDNSEEDDDE</sequence>
<dbReference type="EMBL" id="BK032577">
    <property type="protein sequence ID" value="DAF49142.1"/>
    <property type="molecule type" value="Genomic_DNA"/>
</dbReference>
<reference evidence="2" key="1">
    <citation type="journal article" date="2021" name="Proc. Natl. Acad. Sci. U.S.A.">
        <title>A Catalog of Tens of Thousands of Viruses from Human Metagenomes Reveals Hidden Associations with Chronic Diseases.</title>
        <authorList>
            <person name="Tisza M.J."/>
            <person name="Buck C.B."/>
        </authorList>
    </citation>
    <scope>NUCLEOTIDE SEQUENCE</scope>
    <source>
        <strain evidence="2">Ctnpt50</strain>
    </source>
</reference>
<organism evidence="2">
    <name type="scientific">Siphoviridae sp. ctnpt50</name>
    <dbReference type="NCBI Taxonomy" id="2827941"/>
    <lineage>
        <taxon>Viruses</taxon>
        <taxon>Duplodnaviria</taxon>
        <taxon>Heunggongvirae</taxon>
        <taxon>Uroviricota</taxon>
        <taxon>Caudoviricetes</taxon>
    </lineage>
</organism>
<proteinExistence type="predicted"/>